<evidence type="ECO:0000256" key="3">
    <source>
        <dbReference type="PIRNR" id="PIRNR000185"/>
    </source>
</evidence>
<dbReference type="GO" id="GO:0006538">
    <property type="term" value="P:L-glutamate catabolic process"/>
    <property type="evidence" value="ECO:0007669"/>
    <property type="project" value="TreeGrafter"/>
</dbReference>
<accession>A0A538U007</accession>
<dbReference type="PANTHER" id="PTHR11606">
    <property type="entry name" value="GLUTAMATE DEHYDROGENASE"/>
    <property type="match status" value="1"/>
</dbReference>
<dbReference type="InterPro" id="IPR033922">
    <property type="entry name" value="NAD_bind_Glu_DH"/>
</dbReference>
<dbReference type="GO" id="GO:0000166">
    <property type="term" value="F:nucleotide binding"/>
    <property type="evidence" value="ECO:0007669"/>
    <property type="project" value="UniProtKB-KW"/>
</dbReference>
<dbReference type="Gene3D" id="3.40.50.720">
    <property type="entry name" value="NAD(P)-binding Rossmann-like Domain"/>
    <property type="match status" value="1"/>
</dbReference>
<dbReference type="InterPro" id="IPR006096">
    <property type="entry name" value="Glu/Leu/Phe/Val/Trp_DH_C"/>
</dbReference>
<dbReference type="EMBL" id="VBPB01000335">
    <property type="protein sequence ID" value="TMQ69151.1"/>
    <property type="molecule type" value="Genomic_DNA"/>
</dbReference>
<dbReference type="Gene3D" id="3.40.50.10860">
    <property type="entry name" value="Leucine Dehydrogenase, chain A, domain 1"/>
    <property type="match status" value="1"/>
</dbReference>
<keyword evidence="2 3" id="KW-0560">Oxidoreductase</keyword>
<feature type="binding site" evidence="5">
    <location>
        <position position="77"/>
    </location>
    <ligand>
        <name>substrate</name>
    </ligand>
</feature>
<evidence type="ECO:0000256" key="4">
    <source>
        <dbReference type="PIRSR" id="PIRSR000185-1"/>
    </source>
</evidence>
<dbReference type="CDD" id="cd01076">
    <property type="entry name" value="NAD_bind_1_Glu_DH"/>
    <property type="match status" value="1"/>
</dbReference>
<feature type="binding site" evidence="5">
    <location>
        <position position="197"/>
    </location>
    <ligand>
        <name>NAD(+)</name>
        <dbReference type="ChEBI" id="CHEBI:57540"/>
    </ligand>
</feature>
<evidence type="ECO:0000313" key="9">
    <source>
        <dbReference type="EMBL" id="TMQ69151.1"/>
    </source>
</evidence>
<dbReference type="InterPro" id="IPR006095">
    <property type="entry name" value="Glu/Leu/Phe/Val/Trp_DH"/>
</dbReference>
<evidence type="ECO:0000259" key="8">
    <source>
        <dbReference type="SMART" id="SM00839"/>
    </source>
</evidence>
<name>A0A538U007_UNCEI</name>
<feature type="site" description="Important for catalysis" evidence="6">
    <location>
        <position position="153"/>
    </location>
</feature>
<dbReference type="InterPro" id="IPR046346">
    <property type="entry name" value="Aminoacid_DH-like_N_sf"/>
</dbReference>
<dbReference type="InterPro" id="IPR014362">
    <property type="entry name" value="Glu_DH"/>
</dbReference>
<feature type="domain" description="Glutamate/phenylalanine/leucine/valine/L-tryptophan dehydrogenase C-terminal" evidence="8">
    <location>
        <begin position="190"/>
        <end position="419"/>
    </location>
</feature>
<dbReference type="Proteomes" id="UP000319771">
    <property type="component" value="Unassembled WGS sequence"/>
</dbReference>
<dbReference type="InterPro" id="IPR033524">
    <property type="entry name" value="Glu/Leu/Phe/Val_DH_AS"/>
</dbReference>
<dbReference type="InterPro" id="IPR036291">
    <property type="entry name" value="NAD(P)-bd_dom_sf"/>
</dbReference>
<comment type="caution">
    <text evidence="9">The sequence shown here is derived from an EMBL/GenBank/DDBJ whole genome shotgun (WGS) entry which is preliminary data.</text>
</comment>
<dbReference type="SMART" id="SM00839">
    <property type="entry name" value="ELFV_dehydrog"/>
    <property type="match status" value="1"/>
</dbReference>
<reference evidence="9 10" key="1">
    <citation type="journal article" date="2019" name="Nat. Microbiol.">
        <title>Mediterranean grassland soil C-N compound turnover is dependent on rainfall and depth, and is mediated by genomically divergent microorganisms.</title>
        <authorList>
            <person name="Diamond S."/>
            <person name="Andeer P.F."/>
            <person name="Li Z."/>
            <person name="Crits-Christoph A."/>
            <person name="Burstein D."/>
            <person name="Anantharaman K."/>
            <person name="Lane K.R."/>
            <person name="Thomas B.C."/>
            <person name="Pan C."/>
            <person name="Northen T.R."/>
            <person name="Banfield J.F."/>
        </authorList>
    </citation>
    <scope>NUCLEOTIDE SEQUENCE [LARGE SCALE GENOMIC DNA]</scope>
    <source>
        <strain evidence="9">WS_11</strain>
    </source>
</reference>
<evidence type="ECO:0000256" key="7">
    <source>
        <dbReference type="RuleBase" id="RU004417"/>
    </source>
</evidence>
<feature type="binding site" evidence="5">
    <location>
        <position position="355"/>
    </location>
    <ligand>
        <name>substrate</name>
    </ligand>
</feature>
<proteinExistence type="inferred from homology"/>
<feature type="binding site" evidence="5">
    <location>
        <position position="101"/>
    </location>
    <ligand>
        <name>substrate</name>
    </ligand>
</feature>
<dbReference type="InterPro" id="IPR006097">
    <property type="entry name" value="Glu/Leu/Phe/Val/Trp_DH_dimer"/>
</dbReference>
<dbReference type="SUPFAM" id="SSF51735">
    <property type="entry name" value="NAD(P)-binding Rossmann-fold domains"/>
    <property type="match status" value="1"/>
</dbReference>
<sequence length="422" mass="45717">MPAEGANLQKELNPLANAGRQFDEAADRLNLPAGIREVIKRSRRATIVSLPVPMDDGTLKVFTGYRVQHSIVRGPAKGGIRYHPDVTLEEVEALAAWMTWKCAVVNIPFGGGKGGIVCDPAKMSRGELERLTRRYAADLSDLFGPESDVPAPDVNTNEQIMAWIVDTYSMHERRTEYAVVTGKPLEVGGSAGRREATGRGVLFCVREACAHLKLPLAGARVAVQGFGNVGSVSADLMARDGARIVAVSDVTGAVQAPEGLDVATLIAWVADHRGVKGFPGGKPFTTPIVEVDCDILVPAALENQITRENADRIRARIVAEGANGPTTPDADRILADHGVFVIPDILCNSGGVTVSYFEWVQNRMGFYWPEEEVNQRLEQAMVPAFRDVLAKSLEHKVNMRVAAFMVAIERVVKVITLRGVYA</sequence>
<organism evidence="9 10">
    <name type="scientific">Eiseniibacteriota bacterium</name>
    <dbReference type="NCBI Taxonomy" id="2212470"/>
    <lineage>
        <taxon>Bacteria</taxon>
        <taxon>Candidatus Eiseniibacteriota</taxon>
    </lineage>
</organism>
<dbReference type="GO" id="GO:0004352">
    <property type="term" value="F:glutamate dehydrogenase (NAD+) activity"/>
    <property type="evidence" value="ECO:0007669"/>
    <property type="project" value="TreeGrafter"/>
</dbReference>
<dbReference type="PANTHER" id="PTHR11606:SF13">
    <property type="entry name" value="GLUTAMATE DEHYDROGENASE 1, MITOCHONDRIAL"/>
    <property type="match status" value="1"/>
</dbReference>
<gene>
    <name evidence="9" type="ORF">E6K81_15590</name>
</gene>
<protein>
    <recommendedName>
        <fullName evidence="3">Glutamate dehydrogenase</fullName>
    </recommendedName>
</protein>
<dbReference type="AlphaFoldDB" id="A0A538U007"/>
<dbReference type="Pfam" id="PF00208">
    <property type="entry name" value="ELFV_dehydrog"/>
    <property type="match status" value="1"/>
</dbReference>
<evidence type="ECO:0000313" key="10">
    <source>
        <dbReference type="Proteomes" id="UP000319771"/>
    </source>
</evidence>
<dbReference type="Pfam" id="PF02812">
    <property type="entry name" value="ELFV_dehydrog_N"/>
    <property type="match status" value="1"/>
</dbReference>
<comment type="similarity">
    <text evidence="1 3 7">Belongs to the Glu/Leu/Phe/Val dehydrogenases family.</text>
</comment>
<evidence type="ECO:0000256" key="6">
    <source>
        <dbReference type="PIRSR" id="PIRSR000185-3"/>
    </source>
</evidence>
<evidence type="ECO:0000256" key="1">
    <source>
        <dbReference type="ARBA" id="ARBA00006382"/>
    </source>
</evidence>
<dbReference type="PIRSF" id="PIRSF000185">
    <property type="entry name" value="Glu_DH"/>
    <property type="match status" value="1"/>
</dbReference>
<evidence type="ECO:0000256" key="5">
    <source>
        <dbReference type="PIRSR" id="PIRSR000185-2"/>
    </source>
</evidence>
<feature type="active site" description="Proton donor" evidence="4">
    <location>
        <position position="113"/>
    </location>
</feature>
<dbReference type="SUPFAM" id="SSF53223">
    <property type="entry name" value="Aminoacid dehydrogenase-like, N-terminal domain"/>
    <property type="match status" value="1"/>
</dbReference>
<keyword evidence="5" id="KW-0547">Nucleotide-binding</keyword>
<evidence type="ECO:0000256" key="2">
    <source>
        <dbReference type="ARBA" id="ARBA00023002"/>
    </source>
</evidence>
<feature type="binding site" evidence="5">
    <location>
        <position position="228"/>
    </location>
    <ligand>
        <name>NAD(+)</name>
        <dbReference type="ChEBI" id="CHEBI:57540"/>
    </ligand>
</feature>
<dbReference type="PROSITE" id="PS00074">
    <property type="entry name" value="GLFV_DEHYDROGENASE"/>
    <property type="match status" value="1"/>
</dbReference>
<dbReference type="PRINTS" id="PR00082">
    <property type="entry name" value="GLFDHDRGNASE"/>
</dbReference>
<keyword evidence="5" id="KW-0520">NAD</keyword>
<dbReference type="FunFam" id="3.40.50.10860:FF:000003">
    <property type="entry name" value="Glutamate dehydrogenase"/>
    <property type="match status" value="1"/>
</dbReference>